<comment type="caution">
    <text evidence="1">The sequence shown here is derived from an EMBL/GenBank/DDBJ whole genome shotgun (WGS) entry which is preliminary data.</text>
</comment>
<gene>
    <name evidence="1" type="ORF">NM208_g8927</name>
</gene>
<reference evidence="1" key="1">
    <citation type="submission" date="2022-08" db="EMBL/GenBank/DDBJ databases">
        <title>Genome Sequence of Fusarium decemcellulare.</title>
        <authorList>
            <person name="Buettner E."/>
        </authorList>
    </citation>
    <scope>NUCLEOTIDE SEQUENCE</scope>
    <source>
        <strain evidence="1">Babe19</strain>
    </source>
</reference>
<evidence type="ECO:0000313" key="1">
    <source>
        <dbReference type="EMBL" id="KAJ3531332.1"/>
    </source>
</evidence>
<proteinExistence type="predicted"/>
<name>A0ACC1S3G1_9HYPO</name>
<organism evidence="1 2">
    <name type="scientific">Fusarium decemcellulare</name>
    <dbReference type="NCBI Taxonomy" id="57161"/>
    <lineage>
        <taxon>Eukaryota</taxon>
        <taxon>Fungi</taxon>
        <taxon>Dikarya</taxon>
        <taxon>Ascomycota</taxon>
        <taxon>Pezizomycotina</taxon>
        <taxon>Sordariomycetes</taxon>
        <taxon>Hypocreomycetidae</taxon>
        <taxon>Hypocreales</taxon>
        <taxon>Nectriaceae</taxon>
        <taxon>Fusarium</taxon>
        <taxon>Fusarium decemcellulare species complex</taxon>
    </lineage>
</organism>
<keyword evidence="2" id="KW-1185">Reference proteome</keyword>
<accession>A0ACC1S3G1</accession>
<dbReference type="Proteomes" id="UP001148629">
    <property type="component" value="Unassembled WGS sequence"/>
</dbReference>
<sequence length="268" mass="30356">MTNKQRLLPQLLRRAQLLRNKAPADDVNDATMRTFAGEECVPHNSMGSFFDRDRVPEKVRGTTTGLAARYVTTTNEAERSEDQHKLAEIKRVWDRFSHTWDEDTKGTIVDHLADIVTWPANETQPSGHKLWKVRFNFGIWIIFRCLYPMDKLGKMKTKLLEQYPGIDPLSFNGLTVSDDADNDDLSSWNPSDIDDVEELSPTGNAVSYGYQGTPVGSTDLAERTQALESRMSYNGVLRYRKAQKCVEATPYIKKHDEAITQPAASTQN</sequence>
<evidence type="ECO:0000313" key="2">
    <source>
        <dbReference type="Proteomes" id="UP001148629"/>
    </source>
</evidence>
<protein>
    <submittedName>
        <fullName evidence="1">Uncharacterized protein</fullName>
    </submittedName>
</protein>
<dbReference type="EMBL" id="JANRMS010001074">
    <property type="protein sequence ID" value="KAJ3531332.1"/>
    <property type="molecule type" value="Genomic_DNA"/>
</dbReference>